<evidence type="ECO:0000313" key="3">
    <source>
        <dbReference type="Proteomes" id="UP000190965"/>
    </source>
</evidence>
<dbReference type="EMBL" id="MSDF01000021">
    <property type="protein sequence ID" value="OPA92409.1"/>
    <property type="molecule type" value="Genomic_DNA"/>
</dbReference>
<reference evidence="2 3" key="1">
    <citation type="submission" date="2016-12" db="EMBL/GenBank/DDBJ databases">
        <title>Draft genome sequences of seven strains of Pseudomonas fluorescens that produce 4-formylaminooxyvinylglycine.</title>
        <authorList>
            <person name="Okrent R.A."/>
            <person name="Manning V.A."/>
            <person name="Trippe K.M."/>
        </authorList>
    </citation>
    <scope>NUCLEOTIDE SEQUENCE [LARGE SCALE GENOMIC DNA]</scope>
    <source>
        <strain evidence="2 3">P5A</strain>
    </source>
</reference>
<dbReference type="Proteomes" id="UP000190965">
    <property type="component" value="Unassembled WGS sequence"/>
</dbReference>
<proteinExistence type="predicted"/>
<keyword evidence="1" id="KW-0812">Transmembrane</keyword>
<feature type="transmembrane region" description="Helical" evidence="1">
    <location>
        <begin position="99"/>
        <end position="123"/>
    </location>
</feature>
<name>A0A1T2YKK5_PSEFL</name>
<dbReference type="Pfam" id="PF06805">
    <property type="entry name" value="Lambda_tail_I"/>
    <property type="match status" value="1"/>
</dbReference>
<organism evidence="2 3">
    <name type="scientific">Pseudomonas fluorescens</name>
    <dbReference type="NCBI Taxonomy" id="294"/>
    <lineage>
        <taxon>Bacteria</taxon>
        <taxon>Pseudomonadati</taxon>
        <taxon>Pseudomonadota</taxon>
        <taxon>Gammaproteobacteria</taxon>
        <taxon>Pseudomonadales</taxon>
        <taxon>Pseudomonadaceae</taxon>
        <taxon>Pseudomonas</taxon>
    </lineage>
</organism>
<accession>A0A1T2YKK5</accession>
<evidence type="ECO:0000256" key="1">
    <source>
        <dbReference type="SAM" id="Phobius"/>
    </source>
</evidence>
<dbReference type="AlphaFoldDB" id="A0A1T2YKK5"/>
<dbReference type="OrthoDB" id="5617695at2"/>
<dbReference type="InterPro" id="IPR010654">
    <property type="entry name" value="Phage_lambda_tail_I"/>
</dbReference>
<keyword evidence="1" id="KW-1133">Transmembrane helix</keyword>
<gene>
    <name evidence="2" type="ORF">BFW87_17510</name>
</gene>
<evidence type="ECO:0000313" key="2">
    <source>
        <dbReference type="EMBL" id="OPA92409.1"/>
    </source>
</evidence>
<comment type="caution">
    <text evidence="2">The sequence shown here is derived from an EMBL/GenBank/DDBJ whole genome shotgun (WGS) entry which is preliminary data.</text>
</comment>
<sequence>MHQEKVRTVRLYGSLGASFGRVHRLAVRNASEAIHALCILVPGFERFLMESKDKGVTYSIFLGRENIGQDRLRAPSGTSDIRIAPVLLGSKRAGSMQTIIGVALIVAASYFSGGLAAGGSGSASTLIGASSTTGWTFAASMGISMAMGGAMQLMSPMPKGLGAMDRPENRPSYSFNGPVNTTIQGSPVGLLYGELTVGSAVVSAGIYAQDQL</sequence>
<feature type="transmembrane region" description="Helical" evidence="1">
    <location>
        <begin position="135"/>
        <end position="154"/>
    </location>
</feature>
<protein>
    <submittedName>
        <fullName evidence="2">Phage tail protein</fullName>
    </submittedName>
</protein>
<keyword evidence="1" id="KW-0472">Membrane</keyword>
<dbReference type="RefSeq" id="WP_078741010.1">
    <property type="nucleotide sequence ID" value="NZ_MSDF01000021.1"/>
</dbReference>